<name>A0A821GP91_9BILA</name>
<reference evidence="1" key="1">
    <citation type="submission" date="2021-02" db="EMBL/GenBank/DDBJ databases">
        <authorList>
            <person name="Nowell W R."/>
        </authorList>
    </citation>
    <scope>NUCLEOTIDE SEQUENCE</scope>
</reference>
<dbReference type="Proteomes" id="UP000663866">
    <property type="component" value="Unassembled WGS sequence"/>
</dbReference>
<dbReference type="EMBL" id="CAJOBG010092093">
    <property type="protein sequence ID" value="CAF4669381.1"/>
    <property type="molecule type" value="Genomic_DNA"/>
</dbReference>
<dbReference type="AlphaFoldDB" id="A0A821GP91"/>
<accession>A0A821GP91</accession>
<keyword evidence="2" id="KW-1185">Reference proteome</keyword>
<comment type="caution">
    <text evidence="1">The sequence shown here is derived from an EMBL/GenBank/DDBJ whole genome shotgun (WGS) entry which is preliminary data.</text>
</comment>
<evidence type="ECO:0000313" key="1">
    <source>
        <dbReference type="EMBL" id="CAF4669381.1"/>
    </source>
</evidence>
<organism evidence="1 2">
    <name type="scientific">Rotaria magnacalcarata</name>
    <dbReference type="NCBI Taxonomy" id="392030"/>
    <lineage>
        <taxon>Eukaryota</taxon>
        <taxon>Metazoa</taxon>
        <taxon>Spiralia</taxon>
        <taxon>Gnathifera</taxon>
        <taxon>Rotifera</taxon>
        <taxon>Eurotatoria</taxon>
        <taxon>Bdelloidea</taxon>
        <taxon>Philodinida</taxon>
        <taxon>Philodinidae</taxon>
        <taxon>Rotaria</taxon>
    </lineage>
</organism>
<feature type="non-terminal residue" evidence="1">
    <location>
        <position position="1"/>
    </location>
</feature>
<evidence type="ECO:0000313" key="2">
    <source>
        <dbReference type="Proteomes" id="UP000663866"/>
    </source>
</evidence>
<proteinExistence type="predicted"/>
<protein>
    <submittedName>
        <fullName evidence="1">Uncharacterized protein</fullName>
    </submittedName>
</protein>
<feature type="non-terminal residue" evidence="1">
    <location>
        <position position="64"/>
    </location>
</feature>
<sequence length="64" mass="7031">SLTNSLDLLHPPDIIGGNIKLAKSSIHSGTKKNSRVQFVDDVDTFEYPSFEVVMAEHIDDGSDE</sequence>
<gene>
    <name evidence="1" type="ORF">OVN521_LOCUS47364</name>
</gene>